<sequence length="91" mass="10526">FSRFEIGKTLPPRTNILRIQSYKTKTQTSQMITFDNVNPEKTESDSAHTQFSTMISFDKADALLYAIRQRNSISEILRNLKVKTSFGRPIR</sequence>
<comment type="caution">
    <text evidence="1">The sequence shown here is derived from an EMBL/GenBank/DDBJ whole genome shotgun (WGS) entry which is preliminary data.</text>
</comment>
<proteinExistence type="predicted"/>
<keyword evidence="2" id="KW-1185">Reference proteome</keyword>
<evidence type="ECO:0000313" key="2">
    <source>
        <dbReference type="Proteomes" id="UP001217178"/>
    </source>
</evidence>
<name>A0ABT5LLC8_9GAMM</name>
<feature type="non-terminal residue" evidence="1">
    <location>
        <position position="1"/>
    </location>
</feature>
<dbReference type="EMBL" id="JAQRFI010000296">
    <property type="protein sequence ID" value="MDC9591926.1"/>
    <property type="molecule type" value="Genomic_DNA"/>
</dbReference>
<protein>
    <submittedName>
        <fullName evidence="1">Uncharacterized protein</fullName>
    </submittedName>
</protein>
<accession>A0ABT5LLC8</accession>
<dbReference type="Proteomes" id="UP001217178">
    <property type="component" value="Unassembled WGS sequence"/>
</dbReference>
<evidence type="ECO:0000313" key="1">
    <source>
        <dbReference type="EMBL" id="MDC9591926.1"/>
    </source>
</evidence>
<organism evidence="1 2">
    <name type="scientific">Xenorhabdus yunnanensis</name>
    <dbReference type="NCBI Taxonomy" id="3025878"/>
    <lineage>
        <taxon>Bacteria</taxon>
        <taxon>Pseudomonadati</taxon>
        <taxon>Pseudomonadota</taxon>
        <taxon>Gammaproteobacteria</taxon>
        <taxon>Enterobacterales</taxon>
        <taxon>Morganellaceae</taxon>
        <taxon>Xenorhabdus</taxon>
    </lineage>
</organism>
<dbReference type="RefSeq" id="WP_273557081.1">
    <property type="nucleotide sequence ID" value="NZ_JAQRFI010000296.1"/>
</dbReference>
<reference evidence="1 2" key="1">
    <citation type="submission" date="2023-02" db="EMBL/GenBank/DDBJ databases">
        <title>Entomopathogenic bacteria.</title>
        <authorList>
            <person name="Machado R.A."/>
        </authorList>
    </citation>
    <scope>NUCLEOTIDE SEQUENCE [LARGE SCALE GENOMIC DNA]</scope>
    <source>
        <strain evidence="1 2">XENO-10</strain>
    </source>
</reference>
<gene>
    <name evidence="1" type="ORF">PSI23_22315</name>
</gene>